<feature type="transmembrane region" description="Helical" evidence="5">
    <location>
        <begin position="24"/>
        <end position="47"/>
    </location>
</feature>
<dbReference type="AlphaFoldDB" id="A0AAV5ANG6"/>
<feature type="domain" description="Major facilitator superfamily (MFS) profile" evidence="6">
    <location>
        <begin position="25"/>
        <end position="153"/>
    </location>
</feature>
<evidence type="ECO:0000256" key="1">
    <source>
        <dbReference type="ARBA" id="ARBA00004141"/>
    </source>
</evidence>
<keyword evidence="2 5" id="KW-0812">Transmembrane</keyword>
<name>A0AAV5ANG6_9AGAM</name>
<dbReference type="Proteomes" id="UP001050691">
    <property type="component" value="Unassembled WGS sequence"/>
</dbReference>
<dbReference type="Pfam" id="PF07690">
    <property type="entry name" value="MFS_1"/>
    <property type="match status" value="1"/>
</dbReference>
<evidence type="ECO:0000256" key="2">
    <source>
        <dbReference type="ARBA" id="ARBA00022692"/>
    </source>
</evidence>
<reference evidence="7" key="1">
    <citation type="submission" date="2021-10" db="EMBL/GenBank/DDBJ databases">
        <title>De novo Genome Assembly of Clathrus columnatus (Basidiomycota, Fungi) Using Illumina and Nanopore Sequence Data.</title>
        <authorList>
            <person name="Ogiso-Tanaka E."/>
            <person name="Itagaki H."/>
            <person name="Hosoya T."/>
            <person name="Hosaka K."/>
        </authorList>
    </citation>
    <scope>NUCLEOTIDE SEQUENCE</scope>
    <source>
        <strain evidence="7">MO-923</strain>
    </source>
</reference>
<feature type="transmembrane region" description="Helical" evidence="5">
    <location>
        <begin position="114"/>
        <end position="135"/>
    </location>
</feature>
<feature type="transmembrane region" description="Helical" evidence="5">
    <location>
        <begin position="90"/>
        <end position="108"/>
    </location>
</feature>
<gene>
    <name evidence="7" type="ORF">Clacol_008639</name>
</gene>
<evidence type="ECO:0000256" key="3">
    <source>
        <dbReference type="ARBA" id="ARBA00022989"/>
    </source>
</evidence>
<keyword evidence="4 5" id="KW-0472">Membrane</keyword>
<dbReference type="PROSITE" id="PS50850">
    <property type="entry name" value="MFS"/>
    <property type="match status" value="1"/>
</dbReference>
<dbReference type="PANTHER" id="PTHR23501">
    <property type="entry name" value="MAJOR FACILITATOR SUPERFAMILY"/>
    <property type="match status" value="1"/>
</dbReference>
<dbReference type="SUPFAM" id="SSF103473">
    <property type="entry name" value="MFS general substrate transporter"/>
    <property type="match status" value="1"/>
</dbReference>
<evidence type="ECO:0000256" key="5">
    <source>
        <dbReference type="SAM" id="Phobius"/>
    </source>
</evidence>
<feature type="transmembrane region" description="Helical" evidence="5">
    <location>
        <begin position="59"/>
        <end position="78"/>
    </location>
</feature>
<protein>
    <recommendedName>
        <fullName evidence="6">Major facilitator superfamily (MFS) profile domain-containing protein</fullName>
    </recommendedName>
</protein>
<dbReference type="GO" id="GO:0022857">
    <property type="term" value="F:transmembrane transporter activity"/>
    <property type="evidence" value="ECO:0007669"/>
    <property type="project" value="InterPro"/>
</dbReference>
<organism evidence="7 8">
    <name type="scientific">Clathrus columnatus</name>
    <dbReference type="NCBI Taxonomy" id="1419009"/>
    <lineage>
        <taxon>Eukaryota</taxon>
        <taxon>Fungi</taxon>
        <taxon>Dikarya</taxon>
        <taxon>Basidiomycota</taxon>
        <taxon>Agaricomycotina</taxon>
        <taxon>Agaricomycetes</taxon>
        <taxon>Phallomycetidae</taxon>
        <taxon>Phallales</taxon>
        <taxon>Clathraceae</taxon>
        <taxon>Clathrus</taxon>
    </lineage>
</organism>
<keyword evidence="3 5" id="KW-1133">Transmembrane helix</keyword>
<evidence type="ECO:0000256" key="4">
    <source>
        <dbReference type="ARBA" id="ARBA00023136"/>
    </source>
</evidence>
<dbReference type="GO" id="GO:0005886">
    <property type="term" value="C:plasma membrane"/>
    <property type="evidence" value="ECO:0007669"/>
    <property type="project" value="TreeGrafter"/>
</dbReference>
<proteinExistence type="predicted"/>
<dbReference type="EMBL" id="BPWL01000009">
    <property type="protein sequence ID" value="GJJ14375.1"/>
    <property type="molecule type" value="Genomic_DNA"/>
</dbReference>
<sequence>MDSELTIAPVPPSPERVRDYRFKYIIICLCLTLSLSALEFTSVSTALPTIVLDLKGTQFIWVTSAYTLTSAAVIPLIGGLAEIFGRKPTTLLVILCFSVGSAICGAAQSMTMLIIGRAIQGLGGGAIVVVTNIVLADMVPLHERGGYGGLLSL</sequence>
<dbReference type="PANTHER" id="PTHR23501:SF102">
    <property type="entry name" value="DRUG TRANSPORTER, PUTATIVE (AFU_ORTHOLOGUE AFUA_3G08530)-RELATED"/>
    <property type="match status" value="1"/>
</dbReference>
<dbReference type="InterPro" id="IPR036259">
    <property type="entry name" value="MFS_trans_sf"/>
</dbReference>
<comment type="subcellular location">
    <subcellularLocation>
        <location evidence="1">Membrane</location>
        <topology evidence="1">Multi-pass membrane protein</topology>
    </subcellularLocation>
</comment>
<evidence type="ECO:0000313" key="8">
    <source>
        <dbReference type="Proteomes" id="UP001050691"/>
    </source>
</evidence>
<dbReference type="InterPro" id="IPR020846">
    <property type="entry name" value="MFS_dom"/>
</dbReference>
<comment type="caution">
    <text evidence="7">The sequence shown here is derived from an EMBL/GenBank/DDBJ whole genome shotgun (WGS) entry which is preliminary data.</text>
</comment>
<evidence type="ECO:0000259" key="6">
    <source>
        <dbReference type="PROSITE" id="PS50850"/>
    </source>
</evidence>
<evidence type="ECO:0000313" key="7">
    <source>
        <dbReference type="EMBL" id="GJJ14375.1"/>
    </source>
</evidence>
<dbReference type="InterPro" id="IPR011701">
    <property type="entry name" value="MFS"/>
</dbReference>
<dbReference type="Gene3D" id="1.20.1720.10">
    <property type="entry name" value="Multidrug resistance protein D"/>
    <property type="match status" value="1"/>
</dbReference>
<keyword evidence="8" id="KW-1185">Reference proteome</keyword>
<accession>A0AAV5ANG6</accession>